<dbReference type="PROSITE" id="PS00216">
    <property type="entry name" value="SUGAR_TRANSPORT_1"/>
    <property type="match status" value="1"/>
</dbReference>
<gene>
    <name evidence="8" type="ORF">HNR67_005336</name>
</gene>
<dbReference type="GO" id="GO:0022857">
    <property type="term" value="F:transmembrane transporter activity"/>
    <property type="evidence" value="ECO:0007669"/>
    <property type="project" value="InterPro"/>
</dbReference>
<evidence type="ECO:0000256" key="3">
    <source>
        <dbReference type="ARBA" id="ARBA00022692"/>
    </source>
</evidence>
<organism evidence="8 9">
    <name type="scientific">Crossiella cryophila</name>
    <dbReference type="NCBI Taxonomy" id="43355"/>
    <lineage>
        <taxon>Bacteria</taxon>
        <taxon>Bacillati</taxon>
        <taxon>Actinomycetota</taxon>
        <taxon>Actinomycetes</taxon>
        <taxon>Pseudonocardiales</taxon>
        <taxon>Pseudonocardiaceae</taxon>
        <taxon>Crossiella</taxon>
    </lineage>
</organism>
<feature type="transmembrane region" description="Helical" evidence="6">
    <location>
        <begin position="285"/>
        <end position="305"/>
    </location>
</feature>
<name>A0A7W7CG93_9PSEU</name>
<comment type="subcellular location">
    <subcellularLocation>
        <location evidence="1">Cell membrane</location>
        <topology evidence="1">Multi-pass membrane protein</topology>
    </subcellularLocation>
</comment>
<evidence type="ECO:0000256" key="6">
    <source>
        <dbReference type="SAM" id="Phobius"/>
    </source>
</evidence>
<sequence length="408" mass="41597">MLVPARPVIMGLGAGFARLWVVGTVSAVGDGVTMVAGPLLAAALTRDPVQVAGLAVAQQSAGLVFGLPGGALVDRVGRRRVLVVAALTRSVALAVLGLVLLAGQASLWLLYLVFFVVGCAGVVFENAASTMVPALVGPAGLARAHGRLLGSAVVGRDLLAKPVGAMLFVVAVWVPFLVDAGALLLVAALCLRLPAGVAERGGPRGSLWAEMAGGVRWLLRHRVLRALTAVIAVSNVALGAMAAVLVLIARERLGLGEVGYGLLLVAAAVGGVLGGLLADRLIGWLGVPVFLRAGFALEAVAHLVLAVSREVVVVAAALMVFWGYLVVSSTVGASLRQSLVPAELLGRVHSSYRWLSGAAMLAGSALGGVLARYFGLAAPFWLGAVGVGLLVLVFPVRVFRGVTLATTR</sequence>
<feature type="transmembrane region" description="Helical" evidence="6">
    <location>
        <begin position="108"/>
        <end position="137"/>
    </location>
</feature>
<keyword evidence="5 6" id="KW-0472">Membrane</keyword>
<dbReference type="PROSITE" id="PS50850">
    <property type="entry name" value="MFS"/>
    <property type="match status" value="1"/>
</dbReference>
<evidence type="ECO:0000259" key="7">
    <source>
        <dbReference type="PROSITE" id="PS50850"/>
    </source>
</evidence>
<dbReference type="InterPro" id="IPR011701">
    <property type="entry name" value="MFS"/>
</dbReference>
<keyword evidence="2" id="KW-1003">Cell membrane</keyword>
<dbReference type="Pfam" id="PF07690">
    <property type="entry name" value="MFS_1"/>
    <property type="match status" value="1"/>
</dbReference>
<feature type="domain" description="Major facilitator superfamily (MFS) profile" evidence="7">
    <location>
        <begin position="15"/>
        <end position="403"/>
    </location>
</feature>
<feature type="transmembrane region" description="Helical" evidence="6">
    <location>
        <begin position="311"/>
        <end position="333"/>
    </location>
</feature>
<dbReference type="Proteomes" id="UP000533598">
    <property type="component" value="Unassembled WGS sequence"/>
</dbReference>
<feature type="transmembrane region" description="Helical" evidence="6">
    <location>
        <begin position="51"/>
        <end position="69"/>
    </location>
</feature>
<protein>
    <submittedName>
        <fullName evidence="8">Putative MFS family arabinose efflux permease</fullName>
    </submittedName>
</protein>
<dbReference type="EMBL" id="JACHMH010000001">
    <property type="protein sequence ID" value="MBB4679218.1"/>
    <property type="molecule type" value="Genomic_DNA"/>
</dbReference>
<feature type="transmembrane region" description="Helical" evidence="6">
    <location>
        <begin position="223"/>
        <end position="248"/>
    </location>
</feature>
<keyword evidence="4 6" id="KW-1133">Transmembrane helix</keyword>
<dbReference type="SUPFAM" id="SSF103473">
    <property type="entry name" value="MFS general substrate transporter"/>
    <property type="match status" value="1"/>
</dbReference>
<dbReference type="CDD" id="cd06173">
    <property type="entry name" value="MFS_MefA_like"/>
    <property type="match status" value="1"/>
</dbReference>
<feature type="transmembrane region" description="Helical" evidence="6">
    <location>
        <begin position="260"/>
        <end position="278"/>
    </location>
</feature>
<dbReference type="PANTHER" id="PTHR23513">
    <property type="entry name" value="INTEGRAL MEMBRANE EFFLUX PROTEIN-RELATED"/>
    <property type="match status" value="1"/>
</dbReference>
<feature type="transmembrane region" description="Helical" evidence="6">
    <location>
        <begin position="81"/>
        <end position="102"/>
    </location>
</feature>
<keyword evidence="3 6" id="KW-0812">Transmembrane</keyword>
<dbReference type="AlphaFoldDB" id="A0A7W7CG93"/>
<feature type="transmembrane region" description="Helical" evidence="6">
    <location>
        <begin position="380"/>
        <end position="399"/>
    </location>
</feature>
<accession>A0A7W7CG93</accession>
<dbReference type="Gene3D" id="1.20.1250.20">
    <property type="entry name" value="MFS general substrate transporter like domains"/>
    <property type="match status" value="1"/>
</dbReference>
<evidence type="ECO:0000256" key="2">
    <source>
        <dbReference type="ARBA" id="ARBA00022475"/>
    </source>
</evidence>
<dbReference type="PANTHER" id="PTHR23513:SF6">
    <property type="entry name" value="MAJOR FACILITATOR SUPERFAMILY ASSOCIATED DOMAIN-CONTAINING PROTEIN"/>
    <property type="match status" value="1"/>
</dbReference>
<evidence type="ECO:0000313" key="8">
    <source>
        <dbReference type="EMBL" id="MBB4679218.1"/>
    </source>
</evidence>
<dbReference type="RefSeq" id="WP_185004991.1">
    <property type="nucleotide sequence ID" value="NZ_BAAAUI010000025.1"/>
</dbReference>
<dbReference type="InterPro" id="IPR036259">
    <property type="entry name" value="MFS_trans_sf"/>
</dbReference>
<comment type="caution">
    <text evidence="8">The sequence shown here is derived from an EMBL/GenBank/DDBJ whole genome shotgun (WGS) entry which is preliminary data.</text>
</comment>
<dbReference type="GO" id="GO:0005886">
    <property type="term" value="C:plasma membrane"/>
    <property type="evidence" value="ECO:0007669"/>
    <property type="project" value="UniProtKB-SubCell"/>
</dbReference>
<reference evidence="8 9" key="1">
    <citation type="submission" date="2020-08" db="EMBL/GenBank/DDBJ databases">
        <title>Sequencing the genomes of 1000 actinobacteria strains.</title>
        <authorList>
            <person name="Klenk H.-P."/>
        </authorList>
    </citation>
    <scope>NUCLEOTIDE SEQUENCE [LARGE SCALE GENOMIC DNA]</scope>
    <source>
        <strain evidence="8 9">DSM 44230</strain>
    </source>
</reference>
<evidence type="ECO:0000256" key="4">
    <source>
        <dbReference type="ARBA" id="ARBA00022989"/>
    </source>
</evidence>
<dbReference type="InterPro" id="IPR005829">
    <property type="entry name" value="Sugar_transporter_CS"/>
</dbReference>
<evidence type="ECO:0000256" key="1">
    <source>
        <dbReference type="ARBA" id="ARBA00004651"/>
    </source>
</evidence>
<proteinExistence type="predicted"/>
<evidence type="ECO:0000313" key="9">
    <source>
        <dbReference type="Proteomes" id="UP000533598"/>
    </source>
</evidence>
<evidence type="ECO:0000256" key="5">
    <source>
        <dbReference type="ARBA" id="ARBA00023136"/>
    </source>
</evidence>
<dbReference type="InterPro" id="IPR020846">
    <property type="entry name" value="MFS_dom"/>
</dbReference>
<keyword evidence="9" id="KW-1185">Reference proteome</keyword>